<comment type="caution">
    <text evidence="4">The sequence shown here is derived from an EMBL/GenBank/DDBJ whole genome shotgun (WGS) entry which is preliminary data.</text>
</comment>
<proteinExistence type="predicted"/>
<feature type="non-terminal residue" evidence="4">
    <location>
        <position position="114"/>
    </location>
</feature>
<reference evidence="4" key="1">
    <citation type="submission" date="2020-10" db="EMBL/GenBank/DDBJ databases">
        <authorList>
            <person name="Castelo-Branco R."/>
            <person name="Eusebio N."/>
            <person name="Adriana R."/>
            <person name="Vieira A."/>
            <person name="Brugerolle De Fraissinette N."/>
            <person name="Rezende De Castro R."/>
            <person name="Schneider M.P."/>
            <person name="Vasconcelos V."/>
            <person name="Leao P.N."/>
        </authorList>
    </citation>
    <scope>NUCLEOTIDE SEQUENCE</scope>
    <source>
        <strain evidence="4">LEGE 11479</strain>
    </source>
</reference>
<dbReference type="InterPro" id="IPR011990">
    <property type="entry name" value="TPR-like_helical_dom_sf"/>
</dbReference>
<dbReference type="InterPro" id="IPR050498">
    <property type="entry name" value="Ycf3"/>
</dbReference>
<keyword evidence="2 3" id="KW-0802">TPR repeat</keyword>
<dbReference type="SMART" id="SM00028">
    <property type="entry name" value="TPR"/>
    <property type="match status" value="3"/>
</dbReference>
<dbReference type="Pfam" id="PF13432">
    <property type="entry name" value="TPR_16"/>
    <property type="match status" value="1"/>
</dbReference>
<dbReference type="InterPro" id="IPR013105">
    <property type="entry name" value="TPR_2"/>
</dbReference>
<dbReference type="PROSITE" id="PS50005">
    <property type="entry name" value="TPR"/>
    <property type="match status" value="1"/>
</dbReference>
<feature type="repeat" description="TPR" evidence="3">
    <location>
        <begin position="80"/>
        <end position="113"/>
    </location>
</feature>
<protein>
    <submittedName>
        <fullName evidence="4">Tetratricopeptide repeat protein</fullName>
    </submittedName>
</protein>
<dbReference type="Gene3D" id="1.25.40.10">
    <property type="entry name" value="Tetratricopeptide repeat domain"/>
    <property type="match status" value="2"/>
</dbReference>
<organism evidence="4 5">
    <name type="scientific">Leptolyngbya cf. ectocarpi LEGE 11479</name>
    <dbReference type="NCBI Taxonomy" id="1828722"/>
    <lineage>
        <taxon>Bacteria</taxon>
        <taxon>Bacillati</taxon>
        <taxon>Cyanobacteriota</taxon>
        <taxon>Cyanophyceae</taxon>
        <taxon>Leptolyngbyales</taxon>
        <taxon>Leptolyngbyaceae</taxon>
        <taxon>Leptolyngbya group</taxon>
        <taxon>Leptolyngbya</taxon>
    </lineage>
</organism>
<evidence type="ECO:0000313" key="4">
    <source>
        <dbReference type="EMBL" id="MBE9070979.1"/>
    </source>
</evidence>
<keyword evidence="1" id="KW-0677">Repeat</keyword>
<sequence length="114" mass="12861">MDKQSWYVRQKARLAYRRGCTLARQGNHQGAIAILTQALTDHPEPAEVHTKRGLSYRALKQLDSARQDFMAAINCADNPATAYFYRGQISSDQGQITEAISDWHQAIAHNPNYT</sequence>
<name>A0A929A0L4_LEPEC</name>
<dbReference type="PANTHER" id="PTHR44858:SF1">
    <property type="entry name" value="UDP-N-ACETYLGLUCOSAMINE--PEPTIDE N-ACETYLGLUCOSAMINYLTRANSFERASE SPINDLY-RELATED"/>
    <property type="match status" value="1"/>
</dbReference>
<dbReference type="SUPFAM" id="SSF48452">
    <property type="entry name" value="TPR-like"/>
    <property type="match status" value="1"/>
</dbReference>
<dbReference type="EMBL" id="JADEXP010000622">
    <property type="protein sequence ID" value="MBE9070979.1"/>
    <property type="molecule type" value="Genomic_DNA"/>
</dbReference>
<dbReference type="InterPro" id="IPR019734">
    <property type="entry name" value="TPR_rpt"/>
</dbReference>
<dbReference type="Pfam" id="PF07719">
    <property type="entry name" value="TPR_2"/>
    <property type="match status" value="1"/>
</dbReference>
<gene>
    <name evidence="4" type="ORF">IQ260_30540</name>
</gene>
<dbReference type="PANTHER" id="PTHR44858">
    <property type="entry name" value="TETRATRICOPEPTIDE REPEAT PROTEIN 6"/>
    <property type="match status" value="1"/>
</dbReference>
<dbReference type="AlphaFoldDB" id="A0A929A0L4"/>
<evidence type="ECO:0000256" key="1">
    <source>
        <dbReference type="ARBA" id="ARBA00022737"/>
    </source>
</evidence>
<evidence type="ECO:0000256" key="3">
    <source>
        <dbReference type="PROSITE-ProRule" id="PRU00339"/>
    </source>
</evidence>
<dbReference type="RefSeq" id="WP_193996791.1">
    <property type="nucleotide sequence ID" value="NZ_JADEXP010000622.1"/>
</dbReference>
<evidence type="ECO:0000256" key="2">
    <source>
        <dbReference type="ARBA" id="ARBA00022803"/>
    </source>
</evidence>
<keyword evidence="5" id="KW-1185">Reference proteome</keyword>
<dbReference type="Proteomes" id="UP000615026">
    <property type="component" value="Unassembled WGS sequence"/>
</dbReference>
<evidence type="ECO:0000313" key="5">
    <source>
        <dbReference type="Proteomes" id="UP000615026"/>
    </source>
</evidence>
<accession>A0A929A0L4</accession>